<accession>A0A1H0QEB9</accession>
<name>A0A1H0QEB9_SELRU</name>
<dbReference type="Proteomes" id="UP000182412">
    <property type="component" value="Unassembled WGS sequence"/>
</dbReference>
<organism evidence="1 2">
    <name type="scientific">Selenomonas ruminantium</name>
    <dbReference type="NCBI Taxonomy" id="971"/>
    <lineage>
        <taxon>Bacteria</taxon>
        <taxon>Bacillati</taxon>
        <taxon>Bacillota</taxon>
        <taxon>Negativicutes</taxon>
        <taxon>Selenomonadales</taxon>
        <taxon>Selenomonadaceae</taxon>
        <taxon>Selenomonas</taxon>
    </lineage>
</organism>
<sequence>MNTFWKRFIIIGLPMLVLMTIKYSNKIENYTHSQLPIVTEKNITSWQLANLKQDDGRMLRLELPFELDKHMDLSSKGDPNLKKAESYTHEGMEGGIFVVVYHGVVSDPNIKVNFNKRTFMSSFNNSEKQKTEVQSLEPRIINGKNVTYAKIKYAVDDEEWEMQGLGINESNEFWKIMCCYRADNGKAAQNAKHTIESLKIQ</sequence>
<evidence type="ECO:0000313" key="2">
    <source>
        <dbReference type="Proteomes" id="UP000182412"/>
    </source>
</evidence>
<gene>
    <name evidence="1" type="ORF">SAMN05216366_107107</name>
</gene>
<dbReference type="EMBL" id="FNJQ01000007">
    <property type="protein sequence ID" value="SDP15395.1"/>
    <property type="molecule type" value="Genomic_DNA"/>
</dbReference>
<protein>
    <submittedName>
        <fullName evidence="1">Uncharacterized protein</fullName>
    </submittedName>
</protein>
<evidence type="ECO:0000313" key="1">
    <source>
        <dbReference type="EMBL" id="SDP15395.1"/>
    </source>
</evidence>
<dbReference type="RefSeq" id="WP_074571814.1">
    <property type="nucleotide sequence ID" value="NZ_FNJQ01000007.1"/>
</dbReference>
<proteinExistence type="predicted"/>
<dbReference type="AlphaFoldDB" id="A0A1H0QEB9"/>
<dbReference type="OrthoDB" id="1664849at2"/>
<reference evidence="1 2" key="1">
    <citation type="submission" date="2016-10" db="EMBL/GenBank/DDBJ databases">
        <authorList>
            <person name="de Groot N.N."/>
        </authorList>
    </citation>
    <scope>NUCLEOTIDE SEQUENCE [LARGE SCALE GENOMIC DNA]</scope>
    <source>
        <strain evidence="1 2">S137</strain>
    </source>
</reference>